<evidence type="ECO:0000313" key="6">
    <source>
        <dbReference type="EMBL" id="MBT0772133.1"/>
    </source>
</evidence>
<dbReference type="PIRSF" id="PIRSF004846">
    <property type="entry name" value="ModA"/>
    <property type="match status" value="1"/>
</dbReference>
<dbReference type="PANTHER" id="PTHR30632">
    <property type="entry name" value="MOLYBDATE-BINDING PERIPLASMIC PROTEIN"/>
    <property type="match status" value="1"/>
</dbReference>
<feature type="chain" id="PRO_5046275658" evidence="5">
    <location>
        <begin position="19"/>
        <end position="259"/>
    </location>
</feature>
<feature type="signal peptide" evidence="5">
    <location>
        <begin position="1"/>
        <end position="18"/>
    </location>
</feature>
<keyword evidence="7" id="KW-1185">Reference proteome</keyword>
<evidence type="ECO:0000313" key="7">
    <source>
        <dbReference type="Proteomes" id="UP001197247"/>
    </source>
</evidence>
<dbReference type="PANTHER" id="PTHR30632:SF0">
    <property type="entry name" value="SULFATE-BINDING PROTEIN"/>
    <property type="match status" value="1"/>
</dbReference>
<dbReference type="Gene3D" id="3.40.190.10">
    <property type="entry name" value="Periplasmic binding protein-like II"/>
    <property type="match status" value="2"/>
</dbReference>
<comment type="similarity">
    <text evidence="1">Belongs to the bacterial solute-binding protein ModA family.</text>
</comment>
<evidence type="ECO:0000256" key="2">
    <source>
        <dbReference type="ARBA" id="ARBA00022723"/>
    </source>
</evidence>
<dbReference type="InterPro" id="IPR005950">
    <property type="entry name" value="ModA"/>
</dbReference>
<dbReference type="CDD" id="cd13538">
    <property type="entry name" value="PBP2_ModA_like_1"/>
    <property type="match status" value="1"/>
</dbReference>
<proteinExistence type="inferred from homology"/>
<keyword evidence="3 5" id="KW-0732">Signal</keyword>
<dbReference type="InterPro" id="IPR050682">
    <property type="entry name" value="ModA/WtpA"/>
</dbReference>
<dbReference type="Proteomes" id="UP001197247">
    <property type="component" value="Unassembled WGS sequence"/>
</dbReference>
<organism evidence="6 7">
    <name type="scientific">Kineosporia corallincola</name>
    <dbReference type="NCBI Taxonomy" id="2835133"/>
    <lineage>
        <taxon>Bacteria</taxon>
        <taxon>Bacillati</taxon>
        <taxon>Actinomycetota</taxon>
        <taxon>Actinomycetes</taxon>
        <taxon>Kineosporiales</taxon>
        <taxon>Kineosporiaceae</taxon>
        <taxon>Kineosporia</taxon>
    </lineage>
</organism>
<dbReference type="EMBL" id="JAHBAY010000011">
    <property type="protein sequence ID" value="MBT0772133.1"/>
    <property type="molecule type" value="Genomic_DNA"/>
</dbReference>
<evidence type="ECO:0000256" key="3">
    <source>
        <dbReference type="ARBA" id="ARBA00022729"/>
    </source>
</evidence>
<comment type="caution">
    <text evidence="6">The sequence shown here is derived from an EMBL/GenBank/DDBJ whole genome shotgun (WGS) entry which is preliminary data.</text>
</comment>
<accession>A0ABS5TMR4</accession>
<dbReference type="Pfam" id="PF13531">
    <property type="entry name" value="SBP_bac_11"/>
    <property type="match status" value="1"/>
</dbReference>
<gene>
    <name evidence="6" type="primary">modA</name>
    <name evidence="6" type="ORF">KIH74_24530</name>
</gene>
<sequence length="259" mass="25919">MTATAVLAAAALSLTACGGSSDSDDTSSSSSSSSGLSGEITVFAAASLTESFTALGTSFEAENPGTTVTFSFAASSALAEQINSGAPADVFASAATKNMDQVVDAGNASDPVTFANNTMEIAVPADNPAKVDSLDDLTDKDTKVVLCAEDVPCGVSARAVFDNAGITVTPVSNEVDVKSTLSKITLGEADAGVVYVTDVKAAGDKVTGVEIPDDVNASTAYPIATLKGSENAELAKAFEDYVLSDTGATQLESAGFAKP</sequence>
<evidence type="ECO:0000256" key="4">
    <source>
        <dbReference type="SAM" id="MobiDB-lite"/>
    </source>
</evidence>
<dbReference type="SUPFAM" id="SSF53850">
    <property type="entry name" value="Periplasmic binding protein-like II"/>
    <property type="match status" value="1"/>
</dbReference>
<evidence type="ECO:0000256" key="5">
    <source>
        <dbReference type="SAM" id="SignalP"/>
    </source>
</evidence>
<keyword evidence="2" id="KW-0479">Metal-binding</keyword>
<protein>
    <submittedName>
        <fullName evidence="6">Molybdate ABC transporter substrate-binding protein</fullName>
    </submittedName>
</protein>
<feature type="region of interest" description="Disordered" evidence="4">
    <location>
        <begin position="17"/>
        <end position="36"/>
    </location>
</feature>
<dbReference type="NCBIfam" id="TIGR01256">
    <property type="entry name" value="modA"/>
    <property type="match status" value="1"/>
</dbReference>
<name>A0ABS5TMR4_9ACTN</name>
<reference evidence="6 7" key="1">
    <citation type="submission" date="2021-05" db="EMBL/GenBank/DDBJ databases">
        <title>Kineosporia and Streptomyces sp. nov. two new marine actinobacteria isolated from Coral.</title>
        <authorList>
            <person name="Buangrab K."/>
            <person name="Sutthacheep M."/>
            <person name="Yeemin T."/>
            <person name="Harunari E."/>
            <person name="Igarashi Y."/>
            <person name="Kanchanasin P."/>
            <person name="Tanasupawat S."/>
            <person name="Phongsopitanun W."/>
        </authorList>
    </citation>
    <scope>NUCLEOTIDE SEQUENCE [LARGE SCALE GENOMIC DNA]</scope>
    <source>
        <strain evidence="6 7">J2-2</strain>
    </source>
</reference>
<evidence type="ECO:0000256" key="1">
    <source>
        <dbReference type="ARBA" id="ARBA00009175"/>
    </source>
</evidence>